<dbReference type="PROSITE" id="PS00079">
    <property type="entry name" value="MULTICOPPER_OXIDASE1"/>
    <property type="match status" value="1"/>
</dbReference>
<dbReference type="eggNOG" id="COG2132">
    <property type="taxonomic scope" value="Bacteria"/>
</dbReference>
<dbReference type="GO" id="GO:0016491">
    <property type="term" value="F:oxidoreductase activity"/>
    <property type="evidence" value="ECO:0007669"/>
    <property type="project" value="UniProtKB-KW"/>
</dbReference>
<comment type="caution">
    <text evidence="6">The sequence shown here is derived from an EMBL/GenBank/DDBJ whole genome shotgun (WGS) entry which is preliminary data.</text>
</comment>
<dbReference type="CDD" id="cd13867">
    <property type="entry name" value="CuRO_2_CueO_FtsP"/>
    <property type="match status" value="1"/>
</dbReference>
<reference evidence="6 7" key="1">
    <citation type="journal article" date="2015" name="Genome Announc.">
        <title>Expanding the biotechnology potential of lactobacilli through comparative genomics of 213 strains and associated genera.</title>
        <authorList>
            <person name="Sun Z."/>
            <person name="Harris H.M."/>
            <person name="McCann A."/>
            <person name="Guo C."/>
            <person name="Argimon S."/>
            <person name="Zhang W."/>
            <person name="Yang X."/>
            <person name="Jeffery I.B."/>
            <person name="Cooney J.C."/>
            <person name="Kagawa T.F."/>
            <person name="Liu W."/>
            <person name="Song Y."/>
            <person name="Salvetti E."/>
            <person name="Wrobel A."/>
            <person name="Rasinkangas P."/>
            <person name="Parkhill J."/>
            <person name="Rea M.C."/>
            <person name="O'Sullivan O."/>
            <person name="Ritari J."/>
            <person name="Douillard F.P."/>
            <person name="Paul Ross R."/>
            <person name="Yang R."/>
            <person name="Briner A.E."/>
            <person name="Felis G.E."/>
            <person name="de Vos W.M."/>
            <person name="Barrangou R."/>
            <person name="Klaenhammer T.R."/>
            <person name="Caufield P.W."/>
            <person name="Cui Y."/>
            <person name="Zhang H."/>
            <person name="O'Toole P.W."/>
        </authorList>
    </citation>
    <scope>NUCLEOTIDE SEQUENCE [LARGE SCALE GENOMIC DNA]</scope>
    <source>
        <strain evidence="6 7">DSM 15814</strain>
    </source>
</reference>
<evidence type="ECO:0000259" key="3">
    <source>
        <dbReference type="Pfam" id="PF00394"/>
    </source>
</evidence>
<dbReference type="AlphaFoldDB" id="A0A0R1RI39"/>
<name>A0A0R1RI39_9LACO</name>
<proteinExistence type="predicted"/>
<feature type="domain" description="Plastocyanin-like" evidence="4">
    <location>
        <begin position="339"/>
        <end position="464"/>
    </location>
</feature>
<dbReference type="PANTHER" id="PTHR11709:SF2">
    <property type="entry name" value="MULTICOPPER OXIDASE LPR1"/>
    <property type="match status" value="1"/>
</dbReference>
<dbReference type="InterPro" id="IPR011706">
    <property type="entry name" value="Cu-oxidase_C"/>
</dbReference>
<sequence>MSEQKVYNDYFYDEPVYDLHDGGYVPLKVPDVPEKPLTIPSVLKPDKVDGNDVWYTIRAQAGETQILPGAKTKTWGYNASLLGQTVVLKDGIHYHVHIVNELPEVTTLHWHGLNVPGPVTDGGPHAPIYPGESRDIDFILNQPAQTDWIHPHPCPNTARQVWNGLAAAVVVTDDVESKLPFPRNYGVDDIPVILQDRSYHDNQLDYDADYDVDGTLGDTPLVNGTVNGVFKVTTQRVRLRILNGADRREYRLHFSDDHEFTQVGSDGGILPAPVKLTKLMLTCAERAEVIVDFGDHKPGDRVQLMSDDVPLMTFEIGKFEPDSTQLPDHLVDLADWEPTPGLPVEKTVMSGMDDEVRLDGKLFDMQRIDRKQKLGDVVDWDVTNTNDMGSGMIHPFHMHGCHFLVLSRNGKAPYPNEHGYKDVVGVNAGETVRIRVMFDVPGVFMYHCHILEHEDTGMMAQIEAYDPDHPQTFHLLSMDDVNNRTNQN</sequence>
<dbReference type="PROSITE" id="PS00080">
    <property type="entry name" value="MULTICOPPER_OXIDASE2"/>
    <property type="match status" value="1"/>
</dbReference>
<dbReference type="GO" id="GO:0030288">
    <property type="term" value="C:outer membrane-bounded periplasmic space"/>
    <property type="evidence" value="ECO:0007669"/>
    <property type="project" value="TreeGrafter"/>
</dbReference>
<dbReference type="PATRIC" id="fig|1114972.6.peg.1677"/>
<keyword evidence="2" id="KW-0560">Oxidoreductase</keyword>
<dbReference type="CDD" id="cd13890">
    <property type="entry name" value="CuRO_3_CueO_FtsP"/>
    <property type="match status" value="1"/>
</dbReference>
<dbReference type="InterPro" id="IPR045087">
    <property type="entry name" value="Cu-oxidase_fam"/>
</dbReference>
<gene>
    <name evidence="6" type="ORF">FD35_GL001651</name>
</gene>
<dbReference type="Proteomes" id="UP000051999">
    <property type="component" value="Unassembled WGS sequence"/>
</dbReference>
<dbReference type="RefSeq" id="WP_017262190.1">
    <property type="nucleotide sequence ID" value="NZ_AUAW01000005.1"/>
</dbReference>
<dbReference type="PANTHER" id="PTHR11709">
    <property type="entry name" value="MULTI-COPPER OXIDASE"/>
    <property type="match status" value="1"/>
</dbReference>
<dbReference type="Pfam" id="PF00394">
    <property type="entry name" value="Cu-oxidase"/>
    <property type="match status" value="1"/>
</dbReference>
<dbReference type="GO" id="GO:0005507">
    <property type="term" value="F:copper ion binding"/>
    <property type="evidence" value="ECO:0007669"/>
    <property type="project" value="InterPro"/>
</dbReference>
<evidence type="ECO:0000259" key="4">
    <source>
        <dbReference type="Pfam" id="PF07731"/>
    </source>
</evidence>
<dbReference type="EMBL" id="AZFF01000003">
    <property type="protein sequence ID" value="KRL56557.1"/>
    <property type="molecule type" value="Genomic_DNA"/>
</dbReference>
<accession>A0A0R1RI39</accession>
<feature type="domain" description="Plastocyanin-like" evidence="3">
    <location>
        <begin position="199"/>
        <end position="298"/>
    </location>
</feature>
<evidence type="ECO:0000256" key="2">
    <source>
        <dbReference type="ARBA" id="ARBA00023002"/>
    </source>
</evidence>
<dbReference type="InterPro" id="IPR011707">
    <property type="entry name" value="Cu-oxidase-like_N"/>
</dbReference>
<evidence type="ECO:0000256" key="1">
    <source>
        <dbReference type="ARBA" id="ARBA00022723"/>
    </source>
</evidence>
<evidence type="ECO:0000259" key="5">
    <source>
        <dbReference type="Pfam" id="PF07732"/>
    </source>
</evidence>
<dbReference type="InterPro" id="IPR002355">
    <property type="entry name" value="Cu_oxidase_Cu_BS"/>
</dbReference>
<dbReference type="OrthoDB" id="9757546at2"/>
<dbReference type="Gene3D" id="2.60.40.420">
    <property type="entry name" value="Cupredoxins - blue copper proteins"/>
    <property type="match status" value="3"/>
</dbReference>
<evidence type="ECO:0000313" key="6">
    <source>
        <dbReference type="EMBL" id="KRL56557.1"/>
    </source>
</evidence>
<feature type="domain" description="Plastocyanin-like" evidence="5">
    <location>
        <begin position="61"/>
        <end position="174"/>
    </location>
</feature>
<dbReference type="Pfam" id="PF07731">
    <property type="entry name" value="Cu-oxidase_2"/>
    <property type="match status" value="1"/>
</dbReference>
<dbReference type="InterPro" id="IPR033138">
    <property type="entry name" value="Cu_oxidase_CS"/>
</dbReference>
<dbReference type="SUPFAM" id="SSF49503">
    <property type="entry name" value="Cupredoxins"/>
    <property type="match status" value="3"/>
</dbReference>
<keyword evidence="1" id="KW-0479">Metal-binding</keyword>
<dbReference type="InterPro" id="IPR008972">
    <property type="entry name" value="Cupredoxin"/>
</dbReference>
<dbReference type="Pfam" id="PF07732">
    <property type="entry name" value="Cu-oxidase_3"/>
    <property type="match status" value="1"/>
</dbReference>
<evidence type="ECO:0000313" key="7">
    <source>
        <dbReference type="Proteomes" id="UP000051999"/>
    </source>
</evidence>
<keyword evidence="7" id="KW-1185">Reference proteome</keyword>
<dbReference type="InterPro" id="IPR001117">
    <property type="entry name" value="Cu-oxidase_2nd"/>
</dbReference>
<organism evidence="6 7">
    <name type="scientific">Furfurilactobacillus rossiae DSM 15814</name>
    <dbReference type="NCBI Taxonomy" id="1114972"/>
    <lineage>
        <taxon>Bacteria</taxon>
        <taxon>Bacillati</taxon>
        <taxon>Bacillota</taxon>
        <taxon>Bacilli</taxon>
        <taxon>Lactobacillales</taxon>
        <taxon>Lactobacillaceae</taxon>
        <taxon>Furfurilactobacillus</taxon>
    </lineage>
</organism>
<dbReference type="STRING" id="1114972.FD35_GL001651"/>
<protein>
    <submittedName>
        <fullName evidence="6">Bilirubin oxidase</fullName>
    </submittedName>
</protein>